<feature type="domain" description="Luciferase-like" evidence="3">
    <location>
        <begin position="1"/>
        <end position="243"/>
    </location>
</feature>
<dbReference type="PANTHER" id="PTHR30137">
    <property type="entry name" value="LUCIFERASE-LIKE MONOOXYGENASE"/>
    <property type="match status" value="1"/>
</dbReference>
<proteinExistence type="predicted"/>
<evidence type="ECO:0000256" key="2">
    <source>
        <dbReference type="ARBA" id="ARBA00023033"/>
    </source>
</evidence>
<evidence type="ECO:0000256" key="1">
    <source>
        <dbReference type="ARBA" id="ARBA00023002"/>
    </source>
</evidence>
<dbReference type="AlphaFoldDB" id="A0A2P0QJI4"/>
<keyword evidence="2 4" id="KW-0503">Monooxygenase</keyword>
<accession>A0A2P0QJI4</accession>
<dbReference type="SUPFAM" id="SSF51679">
    <property type="entry name" value="Bacterial luciferase-like"/>
    <property type="match status" value="1"/>
</dbReference>
<keyword evidence="1" id="KW-0560">Oxidoreductase</keyword>
<evidence type="ECO:0000259" key="3">
    <source>
        <dbReference type="Pfam" id="PF00296"/>
    </source>
</evidence>
<name>A0A2P0QJI4_9PROT</name>
<organism evidence="4">
    <name type="scientific">uncultured Pseudomonadota bacterium</name>
    <dbReference type="NCBI Taxonomy" id="153809"/>
    <lineage>
        <taxon>Bacteria</taxon>
        <taxon>Pseudomonadati</taxon>
        <taxon>Pseudomonadota</taxon>
        <taxon>environmental samples</taxon>
    </lineage>
</organism>
<protein>
    <submittedName>
        <fullName evidence="4">Luciferase-like monooxygenase</fullName>
    </submittedName>
</protein>
<dbReference type="GO" id="GO:0016705">
    <property type="term" value="F:oxidoreductase activity, acting on paired donors, with incorporation or reduction of molecular oxygen"/>
    <property type="evidence" value="ECO:0007669"/>
    <property type="project" value="InterPro"/>
</dbReference>
<dbReference type="InterPro" id="IPR036661">
    <property type="entry name" value="Luciferase-like_sf"/>
</dbReference>
<sequence>MAAHCAGVTKEIQLGPAVIVVPLYDPARLLAEIGVVDSLSGGRLVLSVGSGYQPYEFDRFGKDLTDAQGMLTKFLDMLLLAFGQETFAYDGRYYQLPETHISARPVNDIPNIWLAGDNPFGHRLCAQRGLTPMFTGRWLGAEYQRTMCARVAEMFAAEGRDSETMPLGVQRFMCVTESPEKTLAYADNCRHQMRLTSTLRRRAEVMDGGMMTEVPLPDEIPLEEMAQNLLIGDCEIIAEHLCGKIRASRASHYMFHFQVGGSSHRKALVTMETFIPRSSRW</sequence>
<dbReference type="Gene3D" id="3.20.20.30">
    <property type="entry name" value="Luciferase-like domain"/>
    <property type="match status" value="1"/>
</dbReference>
<dbReference type="InterPro" id="IPR011251">
    <property type="entry name" value="Luciferase-like_dom"/>
</dbReference>
<dbReference type="Pfam" id="PF00296">
    <property type="entry name" value="Bac_luciferase"/>
    <property type="match status" value="1"/>
</dbReference>
<dbReference type="GO" id="GO:0005829">
    <property type="term" value="C:cytosol"/>
    <property type="evidence" value="ECO:0007669"/>
    <property type="project" value="TreeGrafter"/>
</dbReference>
<dbReference type="GO" id="GO:0004497">
    <property type="term" value="F:monooxygenase activity"/>
    <property type="evidence" value="ECO:0007669"/>
    <property type="project" value="UniProtKB-KW"/>
</dbReference>
<dbReference type="PANTHER" id="PTHR30137:SF8">
    <property type="entry name" value="BLR5498 PROTEIN"/>
    <property type="match status" value="1"/>
</dbReference>
<dbReference type="InterPro" id="IPR050766">
    <property type="entry name" value="Bact_Lucif_Oxidored"/>
</dbReference>
<dbReference type="EMBL" id="KY400105">
    <property type="protein sequence ID" value="ART90585.1"/>
    <property type="molecule type" value="Genomic_DNA"/>
</dbReference>
<evidence type="ECO:0000313" key="4">
    <source>
        <dbReference type="EMBL" id="ART90585.1"/>
    </source>
</evidence>
<reference evidence="4" key="1">
    <citation type="submission" date="2016-12" db="EMBL/GenBank/DDBJ databases">
        <title>Arsenic respiratory pathways in the anoxic pelagic waters of the Pacific Ocean.</title>
        <authorList>
            <person name="Saunders J.K."/>
            <person name="Fuchsman C.A."/>
            <person name="McKay C."/>
            <person name="Rocap G."/>
        </authorList>
    </citation>
    <scope>NUCLEOTIDE SEQUENCE</scope>
</reference>